<dbReference type="Pfam" id="PF13191">
    <property type="entry name" value="AAA_16"/>
    <property type="match status" value="1"/>
</dbReference>
<dbReference type="InterPro" id="IPR051677">
    <property type="entry name" value="AfsR-DnrI-RedD_regulator"/>
</dbReference>
<proteinExistence type="inferred from homology"/>
<dbReference type="SMART" id="SM01043">
    <property type="entry name" value="BTAD"/>
    <property type="match status" value="1"/>
</dbReference>
<dbReference type="Gene3D" id="1.25.40.10">
    <property type="entry name" value="Tetratricopeptide repeat domain"/>
    <property type="match status" value="1"/>
</dbReference>
<comment type="similarity">
    <text evidence="1">Belongs to the AfsR/DnrI/RedD regulatory family.</text>
</comment>
<feature type="domain" description="Bacterial transcriptional activator" evidence="6">
    <location>
        <begin position="103"/>
        <end position="248"/>
    </location>
</feature>
<gene>
    <name evidence="7" type="ORF">GS4_02_01890</name>
</gene>
<evidence type="ECO:0000313" key="7">
    <source>
        <dbReference type="EMBL" id="GAC66478.1"/>
    </source>
</evidence>
<dbReference type="SUPFAM" id="SSF48452">
    <property type="entry name" value="TPR-like"/>
    <property type="match status" value="1"/>
</dbReference>
<dbReference type="GO" id="GO:0003677">
    <property type="term" value="F:DNA binding"/>
    <property type="evidence" value="ECO:0007669"/>
    <property type="project" value="UniProtKB-KW"/>
</dbReference>
<dbReference type="STRING" id="1223545.GS4_02_01890"/>
<dbReference type="InterPro" id="IPR041664">
    <property type="entry name" value="AAA_16"/>
</dbReference>
<dbReference type="EMBL" id="BANX01000002">
    <property type="protein sequence ID" value="GAC66478.1"/>
    <property type="molecule type" value="Genomic_DNA"/>
</dbReference>
<dbReference type="Gene3D" id="1.10.10.10">
    <property type="entry name" value="Winged helix-like DNA-binding domain superfamily/Winged helix DNA-binding domain"/>
    <property type="match status" value="1"/>
</dbReference>
<evidence type="ECO:0000256" key="1">
    <source>
        <dbReference type="ARBA" id="ARBA00005820"/>
    </source>
</evidence>
<dbReference type="InterPro" id="IPR011990">
    <property type="entry name" value="TPR-like_helical_dom_sf"/>
</dbReference>
<evidence type="ECO:0000313" key="8">
    <source>
        <dbReference type="Proteomes" id="UP000011666"/>
    </source>
</evidence>
<dbReference type="InterPro" id="IPR005158">
    <property type="entry name" value="BTAD"/>
</dbReference>
<dbReference type="SMART" id="SM00862">
    <property type="entry name" value="Trans_reg_C"/>
    <property type="match status" value="1"/>
</dbReference>
<keyword evidence="8" id="KW-1185">Reference proteome</keyword>
<feature type="domain" description="OmpR/PhoB-type" evidence="5">
    <location>
        <begin position="22"/>
        <end position="96"/>
    </location>
</feature>
<dbReference type="Pfam" id="PF03704">
    <property type="entry name" value="BTAD"/>
    <property type="match status" value="1"/>
</dbReference>
<evidence type="ECO:0000256" key="3">
    <source>
        <dbReference type="ARBA" id="ARBA00023125"/>
    </source>
</evidence>
<dbReference type="eggNOG" id="COG2909">
    <property type="taxonomic scope" value="Bacteria"/>
</dbReference>
<name>M0QCZ3_9ACTN</name>
<keyword evidence="4" id="KW-0804">Transcription</keyword>
<sequence length="1095" mass="115518">MTGEPIVPIRVLGPLTVTGDDGTSIAVPARKHAELLAILTVERTVRSAEHIADLLWRGHPPASAAVTLQGYVSRLRKTLATIRGVRIDTEAGGYVLRCGDAGTDLDVLDRLGQQGLTAIRAGDTAGGARLLDEALALWRSDPLPEIADITALAPDLARLADLRADLTESAAEAWLSAGDPRRSAVLLSALCQVHPYREAAARGWALAARASGRPAEALEILRDLRRRLADDLGLDPEPRTVELEATLLDPGPPVSPTPIRIPESRLVGRRRELALLAAARHRGASTMSGVVVTGPSGIGKTALIDEAVANGVPPARAVGRSSGGTRPFDLIVELFGAGVLGADALTGPDEADAPPTPVLVERVIAEVSARRAIHGRVELIIDDAQWVDADSVRVLVAALTALRSQPVTIVVISRDITSPTTRDLRDGLRRSTDLTELVVGPLDVEASTAVVRGRLAGSDREAFHVGRPDDVDAVAIAEASGGNPMLAIHLGDAAILGDGSVIDGQQGVGADGPIRALVADRLADLGPNARETALMIAVCGGRVDSDVVAELGAATEIETLRVAGLVTGPSRTTQNGSGVDATGFVHDSTVDAILALHGTADRRRAHVRVADALAQARPNELAAIAIHLSEAADTAELATRASAACWSAARSALGVNAFQSAADLARRGIAHASDDADNLLALYRIAGVAAARLGDFETAETSFGRAAQLSRDLEDWNGLAETALSSTPHGVAGYWSGLGVIQSGSTTTAVDALTHIASLDESTAARLQAGEAARRTVLGLPGANEMLYAAQSRSGPGAASWWDVRAAEFLCRWTPGQVPDRRKIAGELHELAGGDVARQATALHLARVCALEAGDIRMARRTSIEFARLITAHRDTDLETMQLWWQVMWALLRGEYDLSRSLTDRFAASMGDLTPRARLLGDASVATGRSIELWHRGRLAGMVDQFDTLAADLDEDFGLVIAMATAEAGDHDRALRSVVEMLADVDTWEGSRIVARVPLLVETLYLVHDAGGTNAAAAREQCARLERFQQDWTTGMIVQWPGLVCLGPASLYRGTAGIILGRDGADDDLARAVQLARDTGARPYEDRAARRLARR</sequence>
<dbReference type="CDD" id="cd15831">
    <property type="entry name" value="BTAD"/>
    <property type="match status" value="1"/>
</dbReference>
<dbReference type="InterPro" id="IPR001867">
    <property type="entry name" value="OmpR/PhoB-type_DNA-bd"/>
</dbReference>
<dbReference type="RefSeq" id="WP_007616736.1">
    <property type="nucleotide sequence ID" value="NZ_BANX01000002.1"/>
</dbReference>
<organism evidence="7 8">
    <name type="scientific">Gordonia soli NBRC 108243</name>
    <dbReference type="NCBI Taxonomy" id="1223545"/>
    <lineage>
        <taxon>Bacteria</taxon>
        <taxon>Bacillati</taxon>
        <taxon>Actinomycetota</taxon>
        <taxon>Actinomycetes</taxon>
        <taxon>Mycobacteriales</taxon>
        <taxon>Gordoniaceae</taxon>
        <taxon>Gordonia</taxon>
    </lineage>
</organism>
<reference evidence="7 8" key="1">
    <citation type="submission" date="2013-01" db="EMBL/GenBank/DDBJ databases">
        <title>Whole genome shotgun sequence of Gordonia soli NBRC 108243.</title>
        <authorList>
            <person name="Isaki-Nakamura S."/>
            <person name="Hosoyama A."/>
            <person name="Tsuchikane K."/>
            <person name="Ando Y."/>
            <person name="Baba S."/>
            <person name="Ohji S."/>
            <person name="Hamada M."/>
            <person name="Tamura T."/>
            <person name="Yamazoe A."/>
            <person name="Yamazaki S."/>
            <person name="Fujita N."/>
        </authorList>
    </citation>
    <scope>NUCLEOTIDE SEQUENCE [LARGE SCALE GENOMIC DNA]</scope>
    <source>
        <strain evidence="7 8">NBRC 108243</strain>
    </source>
</reference>
<dbReference type="PANTHER" id="PTHR35807">
    <property type="entry name" value="TRANSCRIPTIONAL REGULATOR REDD-RELATED"/>
    <property type="match status" value="1"/>
</dbReference>
<keyword evidence="3" id="KW-0238">DNA-binding</keyword>
<dbReference type="InterPro" id="IPR016032">
    <property type="entry name" value="Sig_transdc_resp-reg_C-effctor"/>
</dbReference>
<dbReference type="GO" id="GO:0006355">
    <property type="term" value="P:regulation of DNA-templated transcription"/>
    <property type="evidence" value="ECO:0007669"/>
    <property type="project" value="InterPro"/>
</dbReference>
<dbReference type="OrthoDB" id="134712at2"/>
<protein>
    <submittedName>
        <fullName evidence="7">Putative transcriptional regulator</fullName>
    </submittedName>
</protein>
<dbReference type="SUPFAM" id="SSF46894">
    <property type="entry name" value="C-terminal effector domain of the bipartite response regulators"/>
    <property type="match status" value="1"/>
</dbReference>
<evidence type="ECO:0000259" key="6">
    <source>
        <dbReference type="SMART" id="SM01043"/>
    </source>
</evidence>
<dbReference type="GO" id="GO:0000160">
    <property type="term" value="P:phosphorelay signal transduction system"/>
    <property type="evidence" value="ECO:0007669"/>
    <property type="project" value="InterPro"/>
</dbReference>
<keyword evidence="2" id="KW-0805">Transcription regulation</keyword>
<accession>M0QCZ3</accession>
<evidence type="ECO:0000259" key="5">
    <source>
        <dbReference type="SMART" id="SM00862"/>
    </source>
</evidence>
<dbReference type="AlphaFoldDB" id="M0QCZ3"/>
<dbReference type="SUPFAM" id="SSF52540">
    <property type="entry name" value="P-loop containing nucleoside triphosphate hydrolases"/>
    <property type="match status" value="1"/>
</dbReference>
<dbReference type="PANTHER" id="PTHR35807:SF1">
    <property type="entry name" value="TRANSCRIPTIONAL REGULATOR REDD"/>
    <property type="match status" value="1"/>
</dbReference>
<dbReference type="eggNOG" id="COG3629">
    <property type="taxonomic scope" value="Bacteria"/>
</dbReference>
<evidence type="ECO:0000256" key="2">
    <source>
        <dbReference type="ARBA" id="ARBA00023015"/>
    </source>
</evidence>
<dbReference type="Proteomes" id="UP000011666">
    <property type="component" value="Unassembled WGS sequence"/>
</dbReference>
<evidence type="ECO:0000256" key="4">
    <source>
        <dbReference type="ARBA" id="ARBA00023163"/>
    </source>
</evidence>
<dbReference type="InterPro" id="IPR036388">
    <property type="entry name" value="WH-like_DNA-bd_sf"/>
</dbReference>
<dbReference type="InterPro" id="IPR027417">
    <property type="entry name" value="P-loop_NTPase"/>
</dbReference>
<comment type="caution">
    <text evidence="7">The sequence shown here is derived from an EMBL/GenBank/DDBJ whole genome shotgun (WGS) entry which is preliminary data.</text>
</comment>